<keyword evidence="2 5" id="KW-0812">Transmembrane</keyword>
<dbReference type="InterPro" id="IPR047196">
    <property type="entry name" value="YidC_ALB_C"/>
</dbReference>
<dbReference type="GO" id="GO:0051205">
    <property type="term" value="P:protein insertion into membrane"/>
    <property type="evidence" value="ECO:0007669"/>
    <property type="project" value="TreeGrafter"/>
</dbReference>
<feature type="chain" id="PRO_5002852843" description="Membrane insertase YidC/Oxa/ALB C-terminal domain-containing protein" evidence="7">
    <location>
        <begin position="27"/>
        <end position="467"/>
    </location>
</feature>
<dbReference type="RefSeq" id="XP_002180787.1">
    <property type="nucleotide sequence ID" value="XM_002180751.1"/>
</dbReference>
<keyword evidence="3 6" id="KW-1133">Transmembrane helix</keyword>
<reference evidence="10" key="2">
    <citation type="submission" date="2008-08" db="EMBL/GenBank/DDBJ databases">
        <authorList>
            <consortium name="Diatom Consortium"/>
            <person name="Grigoriev I."/>
            <person name="Grimwood J."/>
            <person name="Kuo A."/>
            <person name="Otillar R.P."/>
            <person name="Salamov A."/>
            <person name="Detter J.C."/>
            <person name="Lindquist E."/>
            <person name="Shapiro H."/>
            <person name="Lucas S."/>
            <person name="Glavina del Rio T."/>
            <person name="Pitluck S."/>
            <person name="Rokhsar D."/>
            <person name="Bowler C."/>
        </authorList>
    </citation>
    <scope>GENOME REANNOTATION</scope>
    <source>
        <strain evidence="10">CCAP 1055/1</strain>
    </source>
</reference>
<comment type="similarity">
    <text evidence="5">Belongs to the OXA1/ALB3/YidC family.</text>
</comment>
<dbReference type="CDD" id="cd20070">
    <property type="entry name" value="5TM_YidC_Alb3"/>
    <property type="match status" value="1"/>
</dbReference>
<evidence type="ECO:0000256" key="1">
    <source>
        <dbReference type="ARBA" id="ARBA00004141"/>
    </source>
</evidence>
<evidence type="ECO:0000259" key="8">
    <source>
        <dbReference type="Pfam" id="PF02096"/>
    </source>
</evidence>
<dbReference type="PANTHER" id="PTHR12428:SF14">
    <property type="entry name" value="ALBINO3-LIKE PROTEIN 1, CHLOROPLASTIC"/>
    <property type="match status" value="1"/>
</dbReference>
<dbReference type="EMBL" id="CM000613">
    <property type="protein sequence ID" value="EEC47439.1"/>
    <property type="molecule type" value="Genomic_DNA"/>
</dbReference>
<dbReference type="Proteomes" id="UP000000759">
    <property type="component" value="Chromosome 10"/>
</dbReference>
<dbReference type="PaxDb" id="2850-Phatr46411"/>
<dbReference type="InterPro" id="IPR028055">
    <property type="entry name" value="YidC/Oxa/ALB_C"/>
</dbReference>
<feature type="transmembrane region" description="Helical" evidence="6">
    <location>
        <begin position="277"/>
        <end position="297"/>
    </location>
</feature>
<reference evidence="9 10" key="1">
    <citation type="journal article" date="2008" name="Nature">
        <title>The Phaeodactylum genome reveals the evolutionary history of diatom genomes.</title>
        <authorList>
            <person name="Bowler C."/>
            <person name="Allen A.E."/>
            <person name="Badger J.H."/>
            <person name="Grimwood J."/>
            <person name="Jabbari K."/>
            <person name="Kuo A."/>
            <person name="Maheswari U."/>
            <person name="Martens C."/>
            <person name="Maumus F."/>
            <person name="Otillar R.P."/>
            <person name="Rayko E."/>
            <person name="Salamov A."/>
            <person name="Vandepoele K."/>
            <person name="Beszteri B."/>
            <person name="Gruber A."/>
            <person name="Heijde M."/>
            <person name="Katinka M."/>
            <person name="Mock T."/>
            <person name="Valentin K."/>
            <person name="Verret F."/>
            <person name="Berges J.A."/>
            <person name="Brownlee C."/>
            <person name="Cadoret J.P."/>
            <person name="Chiovitti A."/>
            <person name="Choi C.J."/>
            <person name="Coesel S."/>
            <person name="De Martino A."/>
            <person name="Detter J.C."/>
            <person name="Durkin C."/>
            <person name="Falciatore A."/>
            <person name="Fournet J."/>
            <person name="Haruta M."/>
            <person name="Huysman M.J."/>
            <person name="Jenkins B.D."/>
            <person name="Jiroutova K."/>
            <person name="Jorgensen R.E."/>
            <person name="Joubert Y."/>
            <person name="Kaplan A."/>
            <person name="Kroger N."/>
            <person name="Kroth P.G."/>
            <person name="La Roche J."/>
            <person name="Lindquist E."/>
            <person name="Lommer M."/>
            <person name="Martin-Jezequel V."/>
            <person name="Lopez P.J."/>
            <person name="Lucas S."/>
            <person name="Mangogna M."/>
            <person name="McGinnis K."/>
            <person name="Medlin L.K."/>
            <person name="Montsant A."/>
            <person name="Oudot-Le Secq M.P."/>
            <person name="Napoli C."/>
            <person name="Obornik M."/>
            <person name="Parker M.S."/>
            <person name="Petit J.L."/>
            <person name="Porcel B.M."/>
            <person name="Poulsen N."/>
            <person name="Robison M."/>
            <person name="Rychlewski L."/>
            <person name="Rynearson T.A."/>
            <person name="Schmutz J."/>
            <person name="Shapiro H."/>
            <person name="Siaut M."/>
            <person name="Stanley M."/>
            <person name="Sussman M.R."/>
            <person name="Taylor A.R."/>
            <person name="Vardi A."/>
            <person name="von Dassow P."/>
            <person name="Vyverman W."/>
            <person name="Willis A."/>
            <person name="Wyrwicz L.S."/>
            <person name="Rokhsar D.S."/>
            <person name="Weissenbach J."/>
            <person name="Armbrust E.V."/>
            <person name="Green B.R."/>
            <person name="Van de Peer Y."/>
            <person name="Grigoriev I.V."/>
        </authorList>
    </citation>
    <scope>NUCLEOTIDE SEQUENCE [LARGE SCALE GENOMIC DNA]</scope>
    <source>
        <strain evidence="9 10">CCAP 1055/1</strain>
    </source>
</reference>
<feature type="transmembrane region" description="Helical" evidence="6">
    <location>
        <begin position="318"/>
        <end position="343"/>
    </location>
</feature>
<keyword evidence="4 6" id="KW-0472">Membrane</keyword>
<dbReference type="GeneID" id="7201777"/>
<dbReference type="OMA" id="DEPFLWI"/>
<evidence type="ECO:0000256" key="6">
    <source>
        <dbReference type="SAM" id="Phobius"/>
    </source>
</evidence>
<dbReference type="Pfam" id="PF02096">
    <property type="entry name" value="60KD_IMP"/>
    <property type="match status" value="1"/>
</dbReference>
<sequence>MARTRHGARLARCAFVWLWVASSTTAFTTTSPRLAAHFRSASRTQRTTTTTTTTRRQVLPSPEYWESVATTLDGLVQQSAALATVHSSAQVLADAAGTAAPPSDDGGWWGAYIQLFKTTLNAVHSTIQGPLQNVGIEQSWGVSIAIFTTIVRTLLVPLSIEQSKSAEYIKSLKPYVADIKAKYKNNQEAQNRATAKLYEDAQQNPLAGCFVALIQLPVFLGLYRGVRLLAMDGVLEEPFLWIPSLEGPVAPPNFQGLDWLVQGWVNGAPALGWETTLAFLIMPVILVVLQSVTMQVLQPPVDEDATKEERETLERSQTILKFLPLLIGFFALQVPAGLTIYWFTSNIFTLTQSLAVRAYFSANPPQIELPDYWDTALKNENFENMTPEDRRKATEAGIRVGPSFDDLVDESRFHCLIERRPIREETEAWKRVTQLRQESQAVELPEELSAWVQASAQPSKSSTSATA</sequence>
<name>B7G144_PHATC</name>
<dbReference type="KEGG" id="pti:PHATRDRAFT_46411"/>
<dbReference type="NCBIfam" id="TIGR03592">
    <property type="entry name" value="yidC_oxa1_cterm"/>
    <property type="match status" value="1"/>
</dbReference>
<dbReference type="HOGENOM" id="CLU_046789_0_0_1"/>
<evidence type="ECO:0000256" key="3">
    <source>
        <dbReference type="ARBA" id="ARBA00022989"/>
    </source>
</evidence>
<evidence type="ECO:0000256" key="5">
    <source>
        <dbReference type="RuleBase" id="RU003945"/>
    </source>
</evidence>
<keyword evidence="7" id="KW-0732">Signal</keyword>
<dbReference type="InterPro" id="IPR001708">
    <property type="entry name" value="YidC/ALB3/OXA1/COX18"/>
</dbReference>
<dbReference type="PANTHER" id="PTHR12428">
    <property type="entry name" value="OXA1"/>
    <property type="match status" value="1"/>
</dbReference>
<evidence type="ECO:0000256" key="4">
    <source>
        <dbReference type="ARBA" id="ARBA00023136"/>
    </source>
</evidence>
<keyword evidence="10" id="KW-1185">Reference proteome</keyword>
<evidence type="ECO:0000313" key="10">
    <source>
        <dbReference type="Proteomes" id="UP000000759"/>
    </source>
</evidence>
<dbReference type="InParanoid" id="B7G144"/>
<evidence type="ECO:0000256" key="7">
    <source>
        <dbReference type="SAM" id="SignalP"/>
    </source>
</evidence>
<dbReference type="STRING" id="556484.B7G144"/>
<evidence type="ECO:0000256" key="2">
    <source>
        <dbReference type="ARBA" id="ARBA00022692"/>
    </source>
</evidence>
<protein>
    <recommendedName>
        <fullName evidence="8">Membrane insertase YidC/Oxa/ALB C-terminal domain-containing protein</fullName>
    </recommendedName>
</protein>
<dbReference type="AlphaFoldDB" id="B7G144"/>
<feature type="domain" description="Membrane insertase YidC/Oxa/ALB C-terminal" evidence="8">
    <location>
        <begin position="140"/>
        <end position="357"/>
    </location>
</feature>
<feature type="signal peptide" evidence="7">
    <location>
        <begin position="1"/>
        <end position="26"/>
    </location>
</feature>
<evidence type="ECO:0000313" key="9">
    <source>
        <dbReference type="EMBL" id="EEC47439.1"/>
    </source>
</evidence>
<proteinExistence type="inferred from homology"/>
<comment type="subcellular location">
    <subcellularLocation>
        <location evidence="1 5">Membrane</location>
        <topology evidence="1 5">Multi-pass membrane protein</topology>
    </subcellularLocation>
</comment>
<gene>
    <name evidence="9" type="primary">Albino3</name>
    <name evidence="9" type="ORF">PHATRDRAFT_46411</name>
</gene>
<dbReference type="eggNOG" id="KOG1239">
    <property type="taxonomic scope" value="Eukaryota"/>
</dbReference>
<accession>B7G144</accession>
<feature type="transmembrane region" description="Helical" evidence="6">
    <location>
        <begin position="206"/>
        <end position="226"/>
    </location>
</feature>
<dbReference type="GO" id="GO:0016020">
    <property type="term" value="C:membrane"/>
    <property type="evidence" value="ECO:0007669"/>
    <property type="project" value="UniProtKB-SubCell"/>
</dbReference>
<dbReference type="GO" id="GO:0032977">
    <property type="term" value="F:membrane insertase activity"/>
    <property type="evidence" value="ECO:0007669"/>
    <property type="project" value="InterPro"/>
</dbReference>
<organism evidence="9 10">
    <name type="scientific">Phaeodactylum tricornutum (strain CCAP 1055/1)</name>
    <dbReference type="NCBI Taxonomy" id="556484"/>
    <lineage>
        <taxon>Eukaryota</taxon>
        <taxon>Sar</taxon>
        <taxon>Stramenopiles</taxon>
        <taxon>Ochrophyta</taxon>
        <taxon>Bacillariophyta</taxon>
        <taxon>Bacillariophyceae</taxon>
        <taxon>Bacillariophycidae</taxon>
        <taxon>Naviculales</taxon>
        <taxon>Phaeodactylaceae</taxon>
        <taxon>Phaeodactylum</taxon>
    </lineage>
</organism>
<dbReference type="OrthoDB" id="2148490at2759"/>